<sequence>MEFSLRQVEAFHAVATRLHFGRAADSLFVSQSVVSQEVRRLEQRLGLALFDRSTRSVALTAAGAALLPTARALLASAGDFAQAAAAAGRARSGRVRLAASPSAMNEFVPRLLRAAEDDLAGIVIDDLAVETGDIERALASSEADIGIGRFLEPGPAFRTEVLRRERLLVALSTRHPLAGSPSVALAELGDLPLLLWPRERSAAYYDFLLAACAADGLDPYVLVGRPRIIGSRSYLIAENRAFGLLPESSAAVTAPGIEAIPISSGVTLPLELAWRVGEDRPDVLRVLEAVRRLGRSPAPAPAPAS</sequence>
<dbReference type="SUPFAM" id="SSF46785">
    <property type="entry name" value="Winged helix' DNA-binding domain"/>
    <property type="match status" value="1"/>
</dbReference>
<evidence type="ECO:0000313" key="7">
    <source>
        <dbReference type="Proteomes" id="UP001165587"/>
    </source>
</evidence>
<dbReference type="InterPro" id="IPR000847">
    <property type="entry name" value="LysR_HTH_N"/>
</dbReference>
<comment type="caution">
    <text evidence="6">The sequence shown here is derived from an EMBL/GenBank/DDBJ whole genome shotgun (WGS) entry which is preliminary data.</text>
</comment>
<evidence type="ECO:0000256" key="1">
    <source>
        <dbReference type="ARBA" id="ARBA00009437"/>
    </source>
</evidence>
<dbReference type="PANTHER" id="PTHR30346:SF17">
    <property type="entry name" value="LYSR FAMILY TRANSCRIPTIONAL REGULATOR"/>
    <property type="match status" value="1"/>
</dbReference>
<dbReference type="GO" id="GO:0003700">
    <property type="term" value="F:DNA-binding transcription factor activity"/>
    <property type="evidence" value="ECO:0007669"/>
    <property type="project" value="InterPro"/>
</dbReference>
<dbReference type="InterPro" id="IPR036390">
    <property type="entry name" value="WH_DNA-bd_sf"/>
</dbReference>
<dbReference type="AlphaFoldDB" id="A0AA41XEI2"/>
<keyword evidence="4" id="KW-0804">Transcription</keyword>
<dbReference type="Gene3D" id="3.40.190.10">
    <property type="entry name" value="Periplasmic binding protein-like II"/>
    <property type="match status" value="2"/>
</dbReference>
<dbReference type="CDD" id="cd08414">
    <property type="entry name" value="PBP2_LTTR_aromatics_like"/>
    <property type="match status" value="1"/>
</dbReference>
<dbReference type="Proteomes" id="UP001165587">
    <property type="component" value="Unassembled WGS sequence"/>
</dbReference>
<dbReference type="SUPFAM" id="SSF53850">
    <property type="entry name" value="Periplasmic binding protein-like II"/>
    <property type="match status" value="1"/>
</dbReference>
<keyword evidence="3" id="KW-0238">DNA-binding</keyword>
<dbReference type="Pfam" id="PF00126">
    <property type="entry name" value="HTH_1"/>
    <property type="match status" value="1"/>
</dbReference>
<name>A0AA41XEI2_9MICO</name>
<organism evidence="6 7">
    <name type="scientific">Herbiconiux oxytropis</name>
    <dbReference type="NCBI Taxonomy" id="2970915"/>
    <lineage>
        <taxon>Bacteria</taxon>
        <taxon>Bacillati</taxon>
        <taxon>Actinomycetota</taxon>
        <taxon>Actinomycetes</taxon>
        <taxon>Micrococcales</taxon>
        <taxon>Microbacteriaceae</taxon>
        <taxon>Herbiconiux</taxon>
    </lineage>
</organism>
<evidence type="ECO:0000256" key="4">
    <source>
        <dbReference type="ARBA" id="ARBA00023163"/>
    </source>
</evidence>
<dbReference type="InterPro" id="IPR005119">
    <property type="entry name" value="LysR_subst-bd"/>
</dbReference>
<dbReference type="GO" id="GO:0003677">
    <property type="term" value="F:DNA binding"/>
    <property type="evidence" value="ECO:0007669"/>
    <property type="project" value="UniProtKB-KW"/>
</dbReference>
<accession>A0AA41XEI2</accession>
<protein>
    <submittedName>
        <fullName evidence="6">LysR family transcriptional regulator</fullName>
    </submittedName>
</protein>
<keyword evidence="7" id="KW-1185">Reference proteome</keyword>
<feature type="domain" description="HTH lysR-type" evidence="5">
    <location>
        <begin position="1"/>
        <end position="60"/>
    </location>
</feature>
<dbReference type="RefSeq" id="WP_259525183.1">
    <property type="nucleotide sequence ID" value="NZ_JANLCK010000001.1"/>
</dbReference>
<dbReference type="PANTHER" id="PTHR30346">
    <property type="entry name" value="TRANSCRIPTIONAL DUAL REGULATOR HCAR-RELATED"/>
    <property type="match status" value="1"/>
</dbReference>
<gene>
    <name evidence="6" type="ORF">N1028_02485</name>
</gene>
<comment type="similarity">
    <text evidence="1">Belongs to the LysR transcriptional regulatory family.</text>
</comment>
<dbReference type="GO" id="GO:0032993">
    <property type="term" value="C:protein-DNA complex"/>
    <property type="evidence" value="ECO:0007669"/>
    <property type="project" value="TreeGrafter"/>
</dbReference>
<evidence type="ECO:0000256" key="3">
    <source>
        <dbReference type="ARBA" id="ARBA00023125"/>
    </source>
</evidence>
<dbReference type="InterPro" id="IPR036388">
    <property type="entry name" value="WH-like_DNA-bd_sf"/>
</dbReference>
<evidence type="ECO:0000313" key="6">
    <source>
        <dbReference type="EMBL" id="MCS5724754.1"/>
    </source>
</evidence>
<keyword evidence="2" id="KW-0805">Transcription regulation</keyword>
<dbReference type="FunFam" id="1.10.10.10:FF:000001">
    <property type="entry name" value="LysR family transcriptional regulator"/>
    <property type="match status" value="1"/>
</dbReference>
<dbReference type="Pfam" id="PF03466">
    <property type="entry name" value="LysR_substrate"/>
    <property type="match status" value="1"/>
</dbReference>
<evidence type="ECO:0000256" key="2">
    <source>
        <dbReference type="ARBA" id="ARBA00023015"/>
    </source>
</evidence>
<proteinExistence type="inferred from homology"/>
<dbReference type="EMBL" id="JANLCK010000001">
    <property type="protein sequence ID" value="MCS5724754.1"/>
    <property type="molecule type" value="Genomic_DNA"/>
</dbReference>
<dbReference type="PRINTS" id="PR00039">
    <property type="entry name" value="HTHLYSR"/>
</dbReference>
<dbReference type="PROSITE" id="PS50931">
    <property type="entry name" value="HTH_LYSR"/>
    <property type="match status" value="1"/>
</dbReference>
<evidence type="ECO:0000259" key="5">
    <source>
        <dbReference type="PROSITE" id="PS50931"/>
    </source>
</evidence>
<dbReference type="Gene3D" id="1.10.10.10">
    <property type="entry name" value="Winged helix-like DNA-binding domain superfamily/Winged helix DNA-binding domain"/>
    <property type="match status" value="1"/>
</dbReference>
<reference evidence="6" key="1">
    <citation type="submission" date="2022-08" db="EMBL/GenBank/DDBJ databases">
        <authorList>
            <person name="Deng Y."/>
            <person name="Han X.-F."/>
            <person name="Zhang Y.-Q."/>
        </authorList>
    </citation>
    <scope>NUCLEOTIDE SEQUENCE</scope>
    <source>
        <strain evidence="6">CPCC 203407</strain>
    </source>
</reference>